<name>A0A6L8VBS8_9BACL</name>
<dbReference type="Gene3D" id="1.10.1660.10">
    <property type="match status" value="1"/>
</dbReference>
<dbReference type="Proteomes" id="UP000481087">
    <property type="component" value="Unassembled WGS sequence"/>
</dbReference>
<dbReference type="Pfam" id="PF13411">
    <property type="entry name" value="MerR_1"/>
    <property type="match status" value="1"/>
</dbReference>
<dbReference type="CDD" id="cd01109">
    <property type="entry name" value="HTH_YyaN"/>
    <property type="match status" value="1"/>
</dbReference>
<reference evidence="3 4" key="1">
    <citation type="submission" date="2019-12" db="EMBL/GenBank/DDBJ databases">
        <title>Paenibacillus sp. nov. sp. isolated from soil.</title>
        <authorList>
            <person name="Kim J."/>
            <person name="Jeong S.E."/>
            <person name="Jung H.S."/>
            <person name="Jeon C.O."/>
        </authorList>
    </citation>
    <scope>NUCLEOTIDE SEQUENCE [LARGE SCALE GENOMIC DNA]</scope>
    <source>
        <strain evidence="3 4">5J-6</strain>
    </source>
</reference>
<organism evidence="3 4">
    <name type="scientific">Paenibacillus silvestris</name>
    <dbReference type="NCBI Taxonomy" id="2606219"/>
    <lineage>
        <taxon>Bacteria</taxon>
        <taxon>Bacillati</taxon>
        <taxon>Bacillota</taxon>
        <taxon>Bacilli</taxon>
        <taxon>Bacillales</taxon>
        <taxon>Paenibacillaceae</taxon>
        <taxon>Paenibacillus</taxon>
    </lineage>
</organism>
<dbReference type="InterPro" id="IPR000551">
    <property type="entry name" value="MerR-type_HTH_dom"/>
</dbReference>
<dbReference type="PANTHER" id="PTHR30204:SF98">
    <property type="entry name" value="HTH-TYPE TRANSCRIPTIONAL REGULATOR ADHR"/>
    <property type="match status" value="1"/>
</dbReference>
<dbReference type="PROSITE" id="PS00552">
    <property type="entry name" value="HTH_MERR_1"/>
    <property type="match status" value="1"/>
</dbReference>
<dbReference type="PRINTS" id="PR00040">
    <property type="entry name" value="HTHMERR"/>
</dbReference>
<dbReference type="SMART" id="SM00422">
    <property type="entry name" value="HTH_MERR"/>
    <property type="match status" value="1"/>
</dbReference>
<evidence type="ECO:0000313" key="3">
    <source>
        <dbReference type="EMBL" id="MZQ86789.1"/>
    </source>
</evidence>
<dbReference type="InterPro" id="IPR047057">
    <property type="entry name" value="MerR_fam"/>
</dbReference>
<proteinExistence type="predicted"/>
<comment type="caution">
    <text evidence="3">The sequence shown here is derived from an EMBL/GenBank/DDBJ whole genome shotgun (WGS) entry which is preliminary data.</text>
</comment>
<gene>
    <name evidence="3" type="ORF">GQF01_32245</name>
</gene>
<dbReference type="PANTHER" id="PTHR30204">
    <property type="entry name" value="REDOX-CYCLING DRUG-SENSING TRANSCRIPTIONAL ACTIVATOR SOXR"/>
    <property type="match status" value="1"/>
</dbReference>
<accession>A0A6L8VBS8</accession>
<keyword evidence="4" id="KW-1185">Reference proteome</keyword>
<sequence>MELKLSISELSEKTGLSIDTIRYYEKIGILPSPHRKGNGQREYTSGDLERFIFITQLKRTQMPLKEIDRYIQFYIDQDYESCYQVLHTHKVEIEEQMAEMSMALEKINYKLTNFKSLVSDRNGKHN</sequence>
<keyword evidence="1" id="KW-0238">DNA-binding</keyword>
<protein>
    <submittedName>
        <fullName evidence="3">MerR family transcriptional regulator</fullName>
    </submittedName>
</protein>
<dbReference type="AlphaFoldDB" id="A0A6L8VBS8"/>
<dbReference type="EMBL" id="WTUZ01000040">
    <property type="protein sequence ID" value="MZQ86789.1"/>
    <property type="molecule type" value="Genomic_DNA"/>
</dbReference>
<dbReference type="PROSITE" id="PS50937">
    <property type="entry name" value="HTH_MERR_2"/>
    <property type="match status" value="1"/>
</dbReference>
<dbReference type="RefSeq" id="WP_161411221.1">
    <property type="nucleotide sequence ID" value="NZ_WTUZ01000040.1"/>
</dbReference>
<evidence type="ECO:0000256" key="1">
    <source>
        <dbReference type="ARBA" id="ARBA00023125"/>
    </source>
</evidence>
<feature type="domain" description="HTH merR-type" evidence="2">
    <location>
        <begin position="4"/>
        <end position="73"/>
    </location>
</feature>
<dbReference type="GO" id="GO:0003700">
    <property type="term" value="F:DNA-binding transcription factor activity"/>
    <property type="evidence" value="ECO:0007669"/>
    <property type="project" value="InterPro"/>
</dbReference>
<dbReference type="InterPro" id="IPR009061">
    <property type="entry name" value="DNA-bd_dom_put_sf"/>
</dbReference>
<evidence type="ECO:0000313" key="4">
    <source>
        <dbReference type="Proteomes" id="UP000481087"/>
    </source>
</evidence>
<dbReference type="SUPFAM" id="SSF46955">
    <property type="entry name" value="Putative DNA-binding domain"/>
    <property type="match status" value="1"/>
</dbReference>
<evidence type="ECO:0000259" key="2">
    <source>
        <dbReference type="PROSITE" id="PS50937"/>
    </source>
</evidence>
<dbReference type="GO" id="GO:0003677">
    <property type="term" value="F:DNA binding"/>
    <property type="evidence" value="ECO:0007669"/>
    <property type="project" value="UniProtKB-KW"/>
</dbReference>